<evidence type="ECO:0000313" key="21">
    <source>
        <dbReference type="Proteomes" id="UP000077659"/>
    </source>
</evidence>
<dbReference type="EC" id="3.4.21.53" evidence="10 11"/>
<dbReference type="InterPro" id="IPR027417">
    <property type="entry name" value="P-loop_NTPase"/>
</dbReference>
<dbReference type="FunFam" id="1.20.5.5270:FF:000002">
    <property type="entry name" value="Lon protease homolog"/>
    <property type="match status" value="1"/>
</dbReference>
<dbReference type="SMART" id="SM00382">
    <property type="entry name" value="AAA"/>
    <property type="match status" value="1"/>
</dbReference>
<dbReference type="STRING" id="1843580.A7D17_02870"/>
<dbReference type="HAMAP" id="MF_01973">
    <property type="entry name" value="lon_bact"/>
    <property type="match status" value="1"/>
</dbReference>
<dbReference type="InterPro" id="IPR008269">
    <property type="entry name" value="Lon_proteolytic"/>
</dbReference>
<evidence type="ECO:0000256" key="16">
    <source>
        <dbReference type="SAM" id="MobiDB-lite"/>
    </source>
</evidence>
<dbReference type="PROSITE" id="PS01046">
    <property type="entry name" value="LON_SER"/>
    <property type="match status" value="1"/>
</dbReference>
<evidence type="ECO:0000256" key="13">
    <source>
        <dbReference type="PIRSR" id="PIRSR001174-2"/>
    </source>
</evidence>
<dbReference type="InterPro" id="IPR003959">
    <property type="entry name" value="ATPase_AAA_core"/>
</dbReference>
<dbReference type="InterPro" id="IPR046336">
    <property type="entry name" value="Lon_prtase_N_sf"/>
</dbReference>
<evidence type="ECO:0000256" key="3">
    <source>
        <dbReference type="ARBA" id="ARBA00022670"/>
    </source>
</evidence>
<keyword evidence="7 10" id="KW-0067">ATP-binding</keyword>
<dbReference type="GO" id="GO:0005737">
    <property type="term" value="C:cytoplasm"/>
    <property type="evidence" value="ECO:0007669"/>
    <property type="project" value="UniProtKB-SubCell"/>
</dbReference>
<evidence type="ECO:0000259" key="17">
    <source>
        <dbReference type="PROSITE" id="PS51786"/>
    </source>
</evidence>
<feature type="domain" description="Lon proteolytic" evidence="17">
    <location>
        <begin position="607"/>
        <end position="788"/>
    </location>
</feature>
<dbReference type="PRINTS" id="PR00830">
    <property type="entry name" value="ENDOLAPTASE"/>
</dbReference>
<dbReference type="FunFam" id="3.40.50.300:FF:000021">
    <property type="entry name" value="Lon protease homolog"/>
    <property type="match status" value="1"/>
</dbReference>
<feature type="domain" description="Lon N-terminal" evidence="18">
    <location>
        <begin position="11"/>
        <end position="205"/>
    </location>
</feature>
<dbReference type="PANTHER" id="PTHR10046">
    <property type="entry name" value="ATP DEPENDENT LON PROTEASE FAMILY MEMBER"/>
    <property type="match status" value="1"/>
</dbReference>
<feature type="binding site" evidence="10 13">
    <location>
        <begin position="357"/>
        <end position="364"/>
    </location>
    <ligand>
        <name>ATP</name>
        <dbReference type="ChEBI" id="CHEBI:30616"/>
    </ligand>
</feature>
<dbReference type="Pfam" id="PF05362">
    <property type="entry name" value="Lon_C"/>
    <property type="match status" value="1"/>
</dbReference>
<evidence type="ECO:0000256" key="9">
    <source>
        <dbReference type="ARBA" id="ARBA00050665"/>
    </source>
</evidence>
<dbReference type="InterPro" id="IPR014721">
    <property type="entry name" value="Ribsml_uS5_D2-typ_fold_subgr"/>
</dbReference>
<evidence type="ECO:0000313" key="19">
    <source>
        <dbReference type="EMBL" id="MEA5122357.1"/>
    </source>
</evidence>
<dbReference type="EMBL" id="JAYFSO010000001">
    <property type="protein sequence ID" value="MEA5122357.1"/>
    <property type="molecule type" value="Genomic_DNA"/>
</dbReference>
<dbReference type="CDD" id="cd19500">
    <property type="entry name" value="RecA-like_Lon"/>
    <property type="match status" value="1"/>
</dbReference>
<proteinExistence type="evidence at transcript level"/>
<feature type="active site" evidence="10 12">
    <location>
        <position position="694"/>
    </location>
</feature>
<keyword evidence="4 10" id="KW-0547">Nucleotide-binding</keyword>
<reference evidence="20 21" key="1">
    <citation type="submission" date="2016-05" db="EMBL/GenBank/DDBJ databases">
        <title>Pathogenic, phenotypic and molecular characterisation of Xanthomonas nasturtii sp. nov. and Xanthomonas floridensis sp. nov., new species of Xanthomonas associated with watercress production in Florida.</title>
        <authorList>
            <person name="Vicente J.G."/>
            <person name="Rothwell S."/>
            <person name="Holub E.B."/>
            <person name="Studholme D.J."/>
        </authorList>
    </citation>
    <scope>NUCLEOTIDE SEQUENCE [LARGE SCALE GENOMIC DNA]</scope>
    <source>
        <strain evidence="20 21">WHRI 8848</strain>
    </source>
</reference>
<dbReference type="Proteomes" id="UP000077659">
    <property type="component" value="Unassembled WGS sequence"/>
</dbReference>
<dbReference type="Proteomes" id="UP001303614">
    <property type="component" value="Unassembled WGS sequence"/>
</dbReference>
<evidence type="ECO:0000256" key="7">
    <source>
        <dbReference type="ARBA" id="ARBA00022840"/>
    </source>
</evidence>
<feature type="compositionally biased region" description="Polar residues" evidence="16">
    <location>
        <begin position="814"/>
        <end position="823"/>
    </location>
</feature>
<keyword evidence="2 10" id="KW-0963">Cytoplasm</keyword>
<dbReference type="SMART" id="SM00464">
    <property type="entry name" value="LON"/>
    <property type="match status" value="1"/>
</dbReference>
<dbReference type="EMBL" id="LXNG01000012">
    <property type="protein sequence ID" value="OAG68118.1"/>
    <property type="molecule type" value="Genomic_DNA"/>
</dbReference>
<dbReference type="GO" id="GO:0006515">
    <property type="term" value="P:protein quality control for misfolded or incompletely synthesized proteins"/>
    <property type="evidence" value="ECO:0007669"/>
    <property type="project" value="UniProtKB-UniRule"/>
</dbReference>
<dbReference type="InterPro" id="IPR027065">
    <property type="entry name" value="Lon_Prtase"/>
</dbReference>
<dbReference type="GO" id="GO:0016887">
    <property type="term" value="F:ATP hydrolysis activity"/>
    <property type="evidence" value="ECO:0007669"/>
    <property type="project" value="UniProtKB-UniRule"/>
</dbReference>
<feature type="active site" evidence="10 12">
    <location>
        <position position="737"/>
    </location>
</feature>
<comment type="subcellular location">
    <subcellularLocation>
        <location evidence="1 10 11">Cytoplasm</location>
    </subcellularLocation>
</comment>
<dbReference type="InterPro" id="IPR027543">
    <property type="entry name" value="Lon_bac"/>
</dbReference>
<gene>
    <name evidence="10 19" type="primary">lon</name>
    <name evidence="20" type="ORF">A7D17_02870</name>
    <name evidence="19" type="ORF">VB146_00410</name>
</gene>
<evidence type="ECO:0000256" key="2">
    <source>
        <dbReference type="ARBA" id="ARBA00022490"/>
    </source>
</evidence>
<keyword evidence="6 10" id="KW-0720">Serine protease</keyword>
<dbReference type="RefSeq" id="WP_029219278.1">
    <property type="nucleotide sequence ID" value="NZ_JAYFSN010000004.1"/>
</dbReference>
<evidence type="ECO:0000256" key="12">
    <source>
        <dbReference type="PIRSR" id="PIRSR001174-1"/>
    </source>
</evidence>
<name>A0A1A9MD45_9XANT</name>
<dbReference type="InterPro" id="IPR003111">
    <property type="entry name" value="Lon_prtase_N"/>
</dbReference>
<dbReference type="FunFam" id="3.30.230.10:FF:000010">
    <property type="entry name" value="Lon protease"/>
    <property type="match status" value="1"/>
</dbReference>
<evidence type="ECO:0000313" key="20">
    <source>
        <dbReference type="EMBL" id="OAG68118.1"/>
    </source>
</evidence>
<dbReference type="Gene3D" id="1.20.58.1480">
    <property type="match status" value="1"/>
</dbReference>
<dbReference type="Gene3D" id="3.40.50.300">
    <property type="entry name" value="P-loop containing nucleotide triphosphate hydrolases"/>
    <property type="match status" value="1"/>
</dbReference>
<evidence type="ECO:0000256" key="5">
    <source>
        <dbReference type="ARBA" id="ARBA00022801"/>
    </source>
</evidence>
<keyword evidence="3 10" id="KW-0645">Protease</keyword>
<dbReference type="Gene3D" id="1.10.8.60">
    <property type="match status" value="1"/>
</dbReference>
<evidence type="ECO:0000256" key="15">
    <source>
        <dbReference type="RuleBase" id="RU000591"/>
    </source>
</evidence>
<dbReference type="InterPro" id="IPR008268">
    <property type="entry name" value="Peptidase_S16_AS"/>
</dbReference>
<dbReference type="PIRSF" id="PIRSF001174">
    <property type="entry name" value="Lon_proteas"/>
    <property type="match status" value="1"/>
</dbReference>
<dbReference type="GO" id="GO:0043565">
    <property type="term" value="F:sequence-specific DNA binding"/>
    <property type="evidence" value="ECO:0007669"/>
    <property type="project" value="UniProtKB-UniRule"/>
</dbReference>
<evidence type="ECO:0000256" key="10">
    <source>
        <dbReference type="HAMAP-Rule" id="MF_01973"/>
    </source>
</evidence>
<comment type="induction">
    <text evidence="10">By heat shock.</text>
</comment>
<dbReference type="PROSITE" id="PS51787">
    <property type="entry name" value="LON_N"/>
    <property type="match status" value="1"/>
</dbReference>
<dbReference type="Gene3D" id="2.30.130.40">
    <property type="entry name" value="LON domain-like"/>
    <property type="match status" value="1"/>
</dbReference>
<evidence type="ECO:0000256" key="8">
    <source>
        <dbReference type="ARBA" id="ARBA00023016"/>
    </source>
</evidence>
<evidence type="ECO:0000256" key="11">
    <source>
        <dbReference type="PIRNR" id="PIRNR001174"/>
    </source>
</evidence>
<dbReference type="SUPFAM" id="SSF88697">
    <property type="entry name" value="PUA domain-like"/>
    <property type="match status" value="1"/>
</dbReference>
<dbReference type="GO" id="GO:0005524">
    <property type="term" value="F:ATP binding"/>
    <property type="evidence" value="ECO:0007669"/>
    <property type="project" value="UniProtKB-UniRule"/>
</dbReference>
<evidence type="ECO:0000256" key="14">
    <source>
        <dbReference type="PROSITE-ProRule" id="PRU01122"/>
    </source>
</evidence>
<comment type="similarity">
    <text evidence="10 11 14 15">Belongs to the peptidase S16 family.</text>
</comment>
<evidence type="ECO:0000313" key="22">
    <source>
        <dbReference type="Proteomes" id="UP001303614"/>
    </source>
</evidence>
<feature type="compositionally biased region" description="Basic residues" evidence="16">
    <location>
        <begin position="794"/>
        <end position="813"/>
    </location>
</feature>
<dbReference type="Gene3D" id="3.30.230.10">
    <property type="match status" value="1"/>
</dbReference>
<organism evidence="20 21">
    <name type="scientific">Xanthomonas floridensis</name>
    <dbReference type="NCBI Taxonomy" id="1843580"/>
    <lineage>
        <taxon>Bacteria</taxon>
        <taxon>Pseudomonadati</taxon>
        <taxon>Pseudomonadota</taxon>
        <taxon>Gammaproteobacteria</taxon>
        <taxon>Lysobacterales</taxon>
        <taxon>Lysobacteraceae</taxon>
        <taxon>Xanthomonas</taxon>
    </lineage>
</organism>
<comment type="subunit">
    <text evidence="10 11">Homohexamer. Organized in a ring with a central cavity.</text>
</comment>
<dbReference type="InterPro" id="IPR020568">
    <property type="entry name" value="Ribosomal_Su5_D2-typ_SF"/>
</dbReference>
<dbReference type="Pfam" id="PF02190">
    <property type="entry name" value="LON_substr_bdg"/>
    <property type="match status" value="1"/>
</dbReference>
<dbReference type="SUPFAM" id="SSF54211">
    <property type="entry name" value="Ribosomal protein S5 domain 2-like"/>
    <property type="match status" value="1"/>
</dbReference>
<dbReference type="InterPro" id="IPR004815">
    <property type="entry name" value="Lon_bac/euk-typ"/>
</dbReference>
<keyword evidence="8 10" id="KW-0346">Stress response</keyword>
<dbReference type="PROSITE" id="PS51786">
    <property type="entry name" value="LON_PROTEOLYTIC"/>
    <property type="match status" value="1"/>
</dbReference>
<protein>
    <recommendedName>
        <fullName evidence="10 11">Lon protease</fullName>
        <ecNumber evidence="10 11">3.4.21.53</ecNumber>
    </recommendedName>
    <alternativeName>
        <fullName evidence="10">ATP-dependent protease La</fullName>
    </alternativeName>
</protein>
<dbReference type="GO" id="GO:0004252">
    <property type="term" value="F:serine-type endopeptidase activity"/>
    <property type="evidence" value="ECO:0007669"/>
    <property type="project" value="UniProtKB-UniRule"/>
</dbReference>
<dbReference type="Gene3D" id="1.20.5.5270">
    <property type="match status" value="1"/>
</dbReference>
<reference evidence="19 22" key="2">
    <citation type="submission" date="2023-12" db="EMBL/GenBank/DDBJ databases">
        <title>Genome sequencing of Xanthomonas floridensis.</title>
        <authorList>
            <person name="Greer S."/>
            <person name="Harrison J."/>
            <person name="Grant M."/>
            <person name="Vicente J."/>
            <person name="Studholme D."/>
        </authorList>
    </citation>
    <scope>NUCLEOTIDE SEQUENCE [LARGE SCALE GENOMIC DNA]</scope>
    <source>
        <strain evidence="19 22">WHRI 8848</strain>
    </source>
</reference>
<dbReference type="NCBIfam" id="NF008053">
    <property type="entry name" value="PRK10787.1"/>
    <property type="match status" value="1"/>
</dbReference>
<dbReference type="GO" id="GO:0034605">
    <property type="term" value="P:cellular response to heat"/>
    <property type="evidence" value="ECO:0007669"/>
    <property type="project" value="UniProtKB-UniRule"/>
</dbReference>
<dbReference type="OrthoDB" id="9803599at2"/>
<dbReference type="NCBIfam" id="TIGR00763">
    <property type="entry name" value="lon"/>
    <property type="match status" value="1"/>
</dbReference>
<evidence type="ECO:0000256" key="6">
    <source>
        <dbReference type="ARBA" id="ARBA00022825"/>
    </source>
</evidence>
<dbReference type="InterPro" id="IPR054594">
    <property type="entry name" value="Lon_lid"/>
</dbReference>
<feature type="region of interest" description="Disordered" evidence="16">
    <location>
        <begin position="792"/>
        <end position="823"/>
    </location>
</feature>
<dbReference type="GO" id="GO:0004176">
    <property type="term" value="F:ATP-dependent peptidase activity"/>
    <property type="evidence" value="ECO:0007669"/>
    <property type="project" value="UniProtKB-UniRule"/>
</dbReference>
<evidence type="ECO:0000256" key="1">
    <source>
        <dbReference type="ARBA" id="ARBA00004496"/>
    </source>
</evidence>
<evidence type="ECO:0000259" key="18">
    <source>
        <dbReference type="PROSITE" id="PS51787"/>
    </source>
</evidence>
<evidence type="ECO:0000256" key="4">
    <source>
        <dbReference type="ARBA" id="ARBA00022741"/>
    </source>
</evidence>
<comment type="function">
    <text evidence="10">ATP-dependent serine protease that mediates the selective degradation of mutant and abnormal proteins as well as certain short-lived regulatory proteins. Required for cellular homeostasis and for survival from DNA damage and developmental changes induced by stress. Degrades polypeptides processively to yield small peptide fragments that are 5 to 10 amino acids long. Binds to DNA in a double-stranded, site-specific manner.</text>
</comment>
<keyword evidence="22" id="KW-1185">Reference proteome</keyword>
<keyword evidence="5 10" id="KW-0378">Hydrolase</keyword>
<dbReference type="InterPro" id="IPR003593">
    <property type="entry name" value="AAA+_ATPase"/>
</dbReference>
<dbReference type="Pfam" id="PF22667">
    <property type="entry name" value="Lon_lid"/>
    <property type="match status" value="1"/>
</dbReference>
<accession>A0A1A9MD45</accession>
<dbReference type="SUPFAM" id="SSF52540">
    <property type="entry name" value="P-loop containing nucleoside triphosphate hydrolases"/>
    <property type="match status" value="1"/>
</dbReference>
<dbReference type="Pfam" id="PF00004">
    <property type="entry name" value="AAA"/>
    <property type="match status" value="1"/>
</dbReference>
<sequence length="823" mass="90583">MAQSQPEVLDLPVLPLRDVVVFPHMVIPLFVGRDKSMRALEKAMEADKRILLVAQKSAETDDPAAADLYTVGTLAQVLQLLKLPDGTIKVLVEGLSRVTVDKVVELDGALQGQGIEVEASDAREPREVEAIARSLMSLFEQYVKTNRKLPPELLQTLAGIDEPGRLADTIAAHIGVRLADKQRLLEITDIGERLELLVGLVDGEIDVQQLEKRIRGRVKSQMEKSQREYYLNEQMKAIQKELGDLDDAPGELEELARKIAESGMPKPVETKAKAELNKLKQMSPMSAEAAVVRNYLDWLLGVPWKKRTKVRKDLKVAEDTLDADHYGLDKVKERILEYLAVQSRVKQMKGPILCLVGPPGVGKTSLGQSIAKATNRKFVRMSLGGIRDEAEIRGHRRTYVGSMPGRLVQNLNKVGSKNPLFLLDEIDKMSMDFRGDPSSALLEVLDPEQNNSFNDHYLEVDLDLSEVMFVATSNSLNIPGPLLDRMEVIRIPGYTEDEKLNIAMRYLVPKQIKANGLKPEEIEIGGDAIQDVVRYYTRESGVRNLEREIAKICRKVVKEIALAGPQPVAKKAVAKKGKPKALVTVGSKNLDKYLGVRRFDFGRAEEENEIGLVTGLAWTEVGGELLQVESTLVPGKGNLILTGQLGNVMKESASAALSVVRSRAERLGIDVDFLQKQDVHVHVPDGATPKDGPSAGIAMVTSLVSILTRVPIRADVAMTGEITLRGRVSAIGGLKEKLLAALRGGIRTVLIPDENRKDLADIPANVTRDLKIVPVKWIDEVLDLALERPLAPKKAGKEKARKTASRVAVRGKSRTTPGTRVKH</sequence>
<dbReference type="AlphaFoldDB" id="A0A1A9MD45"/>
<comment type="catalytic activity">
    <reaction evidence="9 10 11 14">
        <text>Hydrolysis of proteins in presence of ATP.</text>
        <dbReference type="EC" id="3.4.21.53"/>
    </reaction>
</comment>
<comment type="caution">
    <text evidence="20">The sequence shown here is derived from an EMBL/GenBank/DDBJ whole genome shotgun (WGS) entry which is preliminary data.</text>
</comment>
<dbReference type="InterPro" id="IPR015947">
    <property type="entry name" value="PUA-like_sf"/>
</dbReference>